<comment type="similarity">
    <text evidence="7">Belongs to the class I-like SAM-binding methyltransferase superfamily. rRNA adenine N(6)-methyltransferase family. RsmA subfamily.</text>
</comment>
<dbReference type="InterPro" id="IPR011530">
    <property type="entry name" value="rRNA_adenine_dimethylase"/>
</dbReference>
<feature type="binding site" evidence="7 8">
    <location>
        <position position="30"/>
    </location>
    <ligand>
        <name>S-adenosyl-L-methionine</name>
        <dbReference type="ChEBI" id="CHEBI:59789"/>
    </ligand>
</feature>
<evidence type="ECO:0000256" key="2">
    <source>
        <dbReference type="ARBA" id="ARBA00022552"/>
    </source>
</evidence>
<dbReference type="CDD" id="cd02440">
    <property type="entry name" value="AdoMet_MTases"/>
    <property type="match status" value="1"/>
</dbReference>
<dbReference type="InterPro" id="IPR001737">
    <property type="entry name" value="KsgA/Erm"/>
</dbReference>
<evidence type="ECO:0000313" key="10">
    <source>
        <dbReference type="EMBL" id="MBJ3776669.1"/>
    </source>
</evidence>
<dbReference type="PROSITE" id="PS51689">
    <property type="entry name" value="SAM_RNA_A_N6_MT"/>
    <property type="match status" value="1"/>
</dbReference>
<evidence type="ECO:0000256" key="3">
    <source>
        <dbReference type="ARBA" id="ARBA00022603"/>
    </source>
</evidence>
<dbReference type="FunFam" id="1.10.8.100:FF:000001">
    <property type="entry name" value="Ribosomal RNA small subunit methyltransferase A"/>
    <property type="match status" value="1"/>
</dbReference>
<keyword evidence="5 7" id="KW-0949">S-adenosyl-L-methionine</keyword>
<feature type="binding site" evidence="7 8">
    <location>
        <position position="110"/>
    </location>
    <ligand>
        <name>S-adenosyl-L-methionine</name>
        <dbReference type="ChEBI" id="CHEBI:59789"/>
    </ligand>
</feature>
<dbReference type="Proteomes" id="UP000609531">
    <property type="component" value="Unassembled WGS sequence"/>
</dbReference>
<feature type="binding site" evidence="7 8">
    <location>
        <position position="28"/>
    </location>
    <ligand>
        <name>S-adenosyl-L-methionine</name>
        <dbReference type="ChEBI" id="CHEBI:59789"/>
    </ligand>
</feature>
<dbReference type="GO" id="GO:0003723">
    <property type="term" value="F:RNA binding"/>
    <property type="evidence" value="ECO:0007669"/>
    <property type="project" value="UniProtKB-UniRule"/>
</dbReference>
<evidence type="ECO:0000256" key="4">
    <source>
        <dbReference type="ARBA" id="ARBA00022679"/>
    </source>
</evidence>
<dbReference type="SUPFAM" id="SSF53335">
    <property type="entry name" value="S-adenosyl-L-methionine-dependent methyltransferases"/>
    <property type="match status" value="1"/>
</dbReference>
<dbReference type="GO" id="GO:0052908">
    <property type="term" value="F:16S rRNA (adenine(1518)-N(6)/adenine(1519)-N(6))-dimethyltransferase activity"/>
    <property type="evidence" value="ECO:0007669"/>
    <property type="project" value="UniProtKB-EC"/>
</dbReference>
<feature type="binding site" evidence="7 8">
    <location>
        <position position="84"/>
    </location>
    <ligand>
        <name>S-adenosyl-L-methionine</name>
        <dbReference type="ChEBI" id="CHEBI:59789"/>
    </ligand>
</feature>
<keyword evidence="1 7" id="KW-0963">Cytoplasm</keyword>
<dbReference type="EMBL" id="JAEKJA010000010">
    <property type="protein sequence ID" value="MBJ3776669.1"/>
    <property type="molecule type" value="Genomic_DNA"/>
</dbReference>
<dbReference type="InterPro" id="IPR020598">
    <property type="entry name" value="rRNA_Ade_methylase_Trfase_N"/>
</dbReference>
<dbReference type="PANTHER" id="PTHR11727">
    <property type="entry name" value="DIMETHYLADENOSINE TRANSFERASE"/>
    <property type="match status" value="1"/>
</dbReference>
<dbReference type="Gene3D" id="3.40.50.150">
    <property type="entry name" value="Vaccinia Virus protein VP39"/>
    <property type="match status" value="1"/>
</dbReference>
<feature type="domain" description="Ribosomal RNA adenine methylase transferase N-terminal" evidence="9">
    <location>
        <begin position="35"/>
        <end position="217"/>
    </location>
</feature>
<keyword evidence="6 7" id="KW-0694">RNA-binding</keyword>
<keyword evidence="3 7" id="KW-0489">Methyltransferase</keyword>
<evidence type="ECO:0000256" key="1">
    <source>
        <dbReference type="ARBA" id="ARBA00022490"/>
    </source>
</evidence>
<feature type="binding site" evidence="7 8">
    <location>
        <position position="63"/>
    </location>
    <ligand>
        <name>S-adenosyl-L-methionine</name>
        <dbReference type="ChEBI" id="CHEBI:59789"/>
    </ligand>
</feature>
<dbReference type="EC" id="2.1.1.182" evidence="7"/>
<protein>
    <recommendedName>
        <fullName evidence="7">Ribosomal RNA small subunit methyltransferase A</fullName>
        <ecNumber evidence="7">2.1.1.182</ecNumber>
    </recommendedName>
    <alternativeName>
        <fullName evidence="7">16S rRNA (adenine(1518)-N(6)/adenine(1519)-N(6))-dimethyltransferase</fullName>
    </alternativeName>
    <alternativeName>
        <fullName evidence="7">16S rRNA dimethyladenosine transferase</fullName>
    </alternativeName>
    <alternativeName>
        <fullName evidence="7">16S rRNA dimethylase</fullName>
    </alternativeName>
    <alternativeName>
        <fullName evidence="7">S-adenosylmethionine-6-N', N'-adenosyl(rRNA) dimethyltransferase</fullName>
    </alternativeName>
</protein>
<gene>
    <name evidence="7 10" type="primary">rsmA</name>
    <name evidence="7" type="synonym">ksgA</name>
    <name evidence="10" type="ORF">JCR33_13265</name>
</gene>
<evidence type="ECO:0000313" key="11">
    <source>
        <dbReference type="Proteomes" id="UP000609531"/>
    </source>
</evidence>
<evidence type="ECO:0000259" key="9">
    <source>
        <dbReference type="SMART" id="SM00650"/>
    </source>
</evidence>
<accession>A0A934MLT8</accession>
<dbReference type="SMART" id="SM00650">
    <property type="entry name" value="rADc"/>
    <property type="match status" value="1"/>
</dbReference>
<dbReference type="NCBIfam" id="TIGR00755">
    <property type="entry name" value="ksgA"/>
    <property type="match status" value="1"/>
</dbReference>
<comment type="function">
    <text evidence="7">Specifically dimethylates two adjacent adenosines (A1518 and A1519) in the loop of a conserved hairpin near the 3'-end of 16S rRNA in the 30S particle. May play a critical role in biogenesis of 30S subunits.</text>
</comment>
<evidence type="ECO:0000256" key="5">
    <source>
        <dbReference type="ARBA" id="ARBA00022691"/>
    </source>
</evidence>
<comment type="subcellular location">
    <subcellularLocation>
        <location evidence="7">Cytoplasm</location>
    </subcellularLocation>
</comment>
<organism evidence="10 11">
    <name type="scientific">Acuticoccus mangrovi</name>
    <dbReference type="NCBI Taxonomy" id="2796142"/>
    <lineage>
        <taxon>Bacteria</taxon>
        <taxon>Pseudomonadati</taxon>
        <taxon>Pseudomonadota</taxon>
        <taxon>Alphaproteobacteria</taxon>
        <taxon>Hyphomicrobiales</taxon>
        <taxon>Amorphaceae</taxon>
        <taxon>Acuticoccus</taxon>
    </lineage>
</organism>
<evidence type="ECO:0000256" key="8">
    <source>
        <dbReference type="PROSITE-ProRule" id="PRU01026"/>
    </source>
</evidence>
<name>A0A934MLT8_9HYPH</name>
<dbReference type="GO" id="GO:0005829">
    <property type="term" value="C:cytosol"/>
    <property type="evidence" value="ECO:0007669"/>
    <property type="project" value="TreeGrafter"/>
</dbReference>
<dbReference type="HAMAP" id="MF_00607">
    <property type="entry name" value="16SrRNA_methyltr_A"/>
    <property type="match status" value="1"/>
</dbReference>
<dbReference type="Gene3D" id="1.10.8.100">
    <property type="entry name" value="Ribosomal RNA adenine dimethylase-like, domain 2"/>
    <property type="match status" value="1"/>
</dbReference>
<proteinExistence type="inferred from homology"/>
<comment type="caution">
    <text evidence="10">The sequence shown here is derived from an EMBL/GenBank/DDBJ whole genome shotgun (WGS) entry which is preliminary data.</text>
</comment>
<dbReference type="AlphaFoldDB" id="A0A934MLT8"/>
<dbReference type="Pfam" id="PF00398">
    <property type="entry name" value="RrnaAD"/>
    <property type="match status" value="1"/>
</dbReference>
<dbReference type="InterPro" id="IPR029063">
    <property type="entry name" value="SAM-dependent_MTases_sf"/>
</dbReference>
<reference evidence="10" key="1">
    <citation type="submission" date="2020-12" db="EMBL/GenBank/DDBJ databases">
        <title>Bacterial taxonomy.</title>
        <authorList>
            <person name="Pan X."/>
        </authorList>
    </citation>
    <scope>NUCLEOTIDE SEQUENCE</scope>
    <source>
        <strain evidence="10">B2012</strain>
    </source>
</reference>
<dbReference type="InterPro" id="IPR023165">
    <property type="entry name" value="rRNA_Ade_diMease-like_C"/>
</dbReference>
<comment type="catalytic activity">
    <reaction evidence="7">
        <text>adenosine(1518)/adenosine(1519) in 16S rRNA + 4 S-adenosyl-L-methionine = N(6)-dimethyladenosine(1518)/N(6)-dimethyladenosine(1519) in 16S rRNA + 4 S-adenosyl-L-homocysteine + 4 H(+)</text>
        <dbReference type="Rhea" id="RHEA:19609"/>
        <dbReference type="Rhea" id="RHEA-COMP:10232"/>
        <dbReference type="Rhea" id="RHEA-COMP:10233"/>
        <dbReference type="ChEBI" id="CHEBI:15378"/>
        <dbReference type="ChEBI" id="CHEBI:57856"/>
        <dbReference type="ChEBI" id="CHEBI:59789"/>
        <dbReference type="ChEBI" id="CHEBI:74411"/>
        <dbReference type="ChEBI" id="CHEBI:74493"/>
        <dbReference type="EC" id="2.1.1.182"/>
    </reaction>
</comment>
<evidence type="ECO:0000256" key="7">
    <source>
        <dbReference type="HAMAP-Rule" id="MF_00607"/>
    </source>
</evidence>
<evidence type="ECO:0000256" key="6">
    <source>
        <dbReference type="ARBA" id="ARBA00022884"/>
    </source>
</evidence>
<dbReference type="PROSITE" id="PS01131">
    <property type="entry name" value="RRNA_A_DIMETH"/>
    <property type="match status" value="1"/>
</dbReference>
<feature type="binding site" evidence="7 8">
    <location>
        <position position="129"/>
    </location>
    <ligand>
        <name>S-adenosyl-L-methionine</name>
        <dbReference type="ChEBI" id="CHEBI:59789"/>
    </ligand>
</feature>
<keyword evidence="11" id="KW-1185">Reference proteome</keyword>
<dbReference type="PANTHER" id="PTHR11727:SF7">
    <property type="entry name" value="DIMETHYLADENOSINE TRANSFERASE-RELATED"/>
    <property type="match status" value="1"/>
</dbReference>
<keyword evidence="2 7" id="KW-0698">rRNA processing</keyword>
<keyword evidence="4 7" id="KW-0808">Transferase</keyword>
<dbReference type="InterPro" id="IPR020596">
    <property type="entry name" value="rRNA_Ade_Mease_Trfase_CS"/>
</dbReference>
<sequence>MRRRVDALPPLREVLSGGLTAKKSLGQHFLFDLNLTDKIARAARVAGAPPDAPLAGATVVEVGPGPGGLTRSLLKAGAEVVAVEKDARAAAVLAPLQEAADGRLTVHIADALTADWRAIAPEGAVICANLPYNVATPLLVGWLTEGPWPPWWASATVMVQREVAGRMVGAPGRDDYGRLGVLTGVRCHASAVFDVPPTAFVPPPKVWSTVVRLDPKPEAADTPIGALSRVTAAAFGQRRKMLRSSLRSLVSDPEALLGDAGIAPTERAERLELRDFVRLAEIYADRLASAVEREA</sequence>